<feature type="transmembrane region" description="Helical" evidence="1">
    <location>
        <begin position="27"/>
        <end position="46"/>
    </location>
</feature>
<keyword evidence="1" id="KW-0472">Membrane</keyword>
<protein>
    <submittedName>
        <fullName evidence="2">Putative polysaccharide biosynthesis protein</fullName>
    </submittedName>
</protein>
<gene>
    <name evidence="2" type="ORF">KL86APRO_11089</name>
</gene>
<feature type="transmembrane region" description="Helical" evidence="1">
    <location>
        <begin position="374"/>
        <end position="393"/>
    </location>
</feature>
<feature type="transmembrane region" description="Helical" evidence="1">
    <location>
        <begin position="141"/>
        <end position="162"/>
    </location>
</feature>
<feature type="transmembrane region" description="Helical" evidence="1">
    <location>
        <begin position="58"/>
        <end position="78"/>
    </location>
</feature>
<dbReference type="EMBL" id="FLUO01000001">
    <property type="protein sequence ID" value="SBV99005.1"/>
    <property type="molecule type" value="Genomic_DNA"/>
</dbReference>
<feature type="transmembrane region" description="Helical" evidence="1">
    <location>
        <begin position="84"/>
        <end position="108"/>
    </location>
</feature>
<proteinExistence type="predicted"/>
<feature type="transmembrane region" description="Helical" evidence="1">
    <location>
        <begin position="278"/>
        <end position="296"/>
    </location>
</feature>
<dbReference type="AlphaFoldDB" id="A0A212JIC2"/>
<evidence type="ECO:0000313" key="2">
    <source>
        <dbReference type="EMBL" id="SBV99005.1"/>
    </source>
</evidence>
<name>A0A212JIC2_9PROT</name>
<keyword evidence="1" id="KW-0812">Transmembrane</keyword>
<feature type="transmembrane region" description="Helical" evidence="1">
    <location>
        <begin position="341"/>
        <end position="362"/>
    </location>
</feature>
<keyword evidence="1" id="KW-1133">Transmembrane helix</keyword>
<reference evidence="2" key="1">
    <citation type="submission" date="2016-04" db="EMBL/GenBank/DDBJ databases">
        <authorList>
            <person name="Evans L.H."/>
            <person name="Alamgir A."/>
            <person name="Owens N."/>
            <person name="Weber N.D."/>
            <person name="Virtaneva K."/>
            <person name="Barbian K."/>
            <person name="Babar A."/>
            <person name="Rosenke K."/>
        </authorList>
    </citation>
    <scope>NUCLEOTIDE SEQUENCE</scope>
    <source>
        <strain evidence="2">86</strain>
    </source>
</reference>
<evidence type="ECO:0000256" key="1">
    <source>
        <dbReference type="SAM" id="Phobius"/>
    </source>
</evidence>
<sequence length="432" mass="47535">MDGLGSIDRTNAIGRAAAPLGRASRSALPYLLLSGAIYYNAGLAFLNAHGLRLTEAHVAVTELAILFATAMFLMFRWGRLGPNRAFVIASFCVFLFLFVWVTFTNGIVFVRTPREFAIVCMFYLVGTQCPPERMLGAFRSITLVTLAVLLIEGFAVPLYVWLFQPADYFANTRGIEKFSLDDSGLFRNSLGFAGRFSYGLFGQRRLSSVFLEQVSLANFAMVLTIFAVTWWERMKRFDRLLFVVAVVLMILSNSSRTGTALCLLMALGYWIFPKLPKSFYGAAMPALLLVAALLFYRPEQGFSDTLAGRIGHTVGLLARMDLSDLVTGDVANIARTGDSGYAYLVYATTVVGLAYFWIFLWVLLPAESAMDKRFAFSALLFICVNLMVGAAILSIKVSAPLWMICGCLAAQAEAVRAARPKPAPLFRQVGAT</sequence>
<feature type="transmembrane region" description="Helical" evidence="1">
    <location>
        <begin position="210"/>
        <end position="228"/>
    </location>
</feature>
<accession>A0A212JIC2</accession>
<feature type="transmembrane region" description="Helical" evidence="1">
    <location>
        <begin position="240"/>
        <end position="272"/>
    </location>
</feature>
<organism evidence="2">
    <name type="scientific">uncultured Alphaproteobacteria bacterium</name>
    <dbReference type="NCBI Taxonomy" id="91750"/>
    <lineage>
        <taxon>Bacteria</taxon>
        <taxon>Pseudomonadati</taxon>
        <taxon>Pseudomonadota</taxon>
        <taxon>Alphaproteobacteria</taxon>
        <taxon>environmental samples</taxon>
    </lineage>
</organism>